<evidence type="ECO:0000259" key="7">
    <source>
        <dbReference type="Pfam" id="PF07687"/>
    </source>
</evidence>
<evidence type="ECO:0000256" key="2">
    <source>
        <dbReference type="ARBA" id="ARBA00022723"/>
    </source>
</evidence>
<dbReference type="SUPFAM" id="SSF53187">
    <property type="entry name" value="Zn-dependent exopeptidases"/>
    <property type="match status" value="1"/>
</dbReference>
<dbReference type="PIRSF" id="PIRSF037238">
    <property type="entry name" value="Carboxypeptidase_G2"/>
    <property type="match status" value="1"/>
</dbReference>
<reference evidence="8 9" key="1">
    <citation type="submission" date="2019-12" db="EMBL/GenBank/DDBJ databases">
        <title>Novel species isolated from a subtropical stream in China.</title>
        <authorList>
            <person name="Lu H."/>
        </authorList>
    </citation>
    <scope>NUCLEOTIDE SEQUENCE [LARGE SCALE GENOMIC DNA]</scope>
    <source>
        <strain evidence="8 9">FT127W</strain>
    </source>
</reference>
<dbReference type="Pfam" id="PF07687">
    <property type="entry name" value="M20_dimer"/>
    <property type="match status" value="1"/>
</dbReference>
<sequence length="412" mass="42922">MGKQAGVVKGALMALLALAAGNALAAEAGKPDQALLAKAEQSRPEALKLLERLVNIDSGTFNGAGLDRVGAIAQEELVRLGFKVETFPAAPAQSRNIQATLAGTGKGRILLVAHMDTVFPDGAAAARPFRIDGARAYGPGIMDDKGGIVVALAALKVLKQSGYAGYGKITVLLNTNEETGSHGTRTLMEKLAREHDVALNLEPGRPADGLVVVRKGSGEIELEVSGKAAHAGVAPDSGRNAAMEAAHQMLQLSKLADASKQTTVNFTVIKSGERSNVIPDHAAVQADVRVAVPEEFDRVEQDLARISANHLIPDTKVSAKLRRGFPPMPKSPVTDAVAAKAQAVYAELGRKLTLESSGGAADSSLTYAAGVATIDGLGIVGGAIHTPEEYAEVDSIGPRVYLLARLIQEYGR</sequence>
<keyword evidence="2" id="KW-0479">Metal-binding</keyword>
<dbReference type="PROSITE" id="PS00758">
    <property type="entry name" value="ARGE_DAPE_CPG2_1"/>
    <property type="match status" value="1"/>
</dbReference>
<dbReference type="Gene3D" id="3.30.70.360">
    <property type="match status" value="1"/>
</dbReference>
<feature type="signal peptide" evidence="6">
    <location>
        <begin position="1"/>
        <end position="25"/>
    </location>
</feature>
<dbReference type="PANTHER" id="PTHR43808">
    <property type="entry name" value="ACETYLORNITHINE DEACETYLASE"/>
    <property type="match status" value="1"/>
</dbReference>
<dbReference type="EMBL" id="WWCU01000012">
    <property type="protein sequence ID" value="MYN08272.1"/>
    <property type="molecule type" value="Genomic_DNA"/>
</dbReference>
<keyword evidence="9" id="KW-1185">Reference proteome</keyword>
<comment type="caution">
    <text evidence="8">The sequence shown here is derived from an EMBL/GenBank/DDBJ whole genome shotgun (WGS) entry which is preliminary data.</text>
</comment>
<feature type="active site" evidence="5">
    <location>
        <position position="116"/>
    </location>
</feature>
<dbReference type="InterPro" id="IPR017150">
    <property type="entry name" value="Pept_M20_glutamate_carboxypep"/>
</dbReference>
<dbReference type="InterPro" id="IPR002933">
    <property type="entry name" value="Peptidase_M20"/>
</dbReference>
<dbReference type="Pfam" id="PF01546">
    <property type="entry name" value="Peptidase_M20"/>
    <property type="match status" value="1"/>
</dbReference>
<protein>
    <submittedName>
        <fullName evidence="8">M20/M25/M40 family metallo-hydrolase</fullName>
    </submittedName>
</protein>
<dbReference type="InterPro" id="IPR050072">
    <property type="entry name" value="Peptidase_M20A"/>
</dbReference>
<dbReference type="PANTHER" id="PTHR43808:SF10">
    <property type="entry name" value="BLL3749 PROTEIN"/>
    <property type="match status" value="1"/>
</dbReference>
<dbReference type="SUPFAM" id="SSF55031">
    <property type="entry name" value="Bacterial exopeptidase dimerisation domain"/>
    <property type="match status" value="1"/>
</dbReference>
<evidence type="ECO:0000256" key="4">
    <source>
        <dbReference type="ARBA" id="ARBA00022833"/>
    </source>
</evidence>
<evidence type="ECO:0000256" key="5">
    <source>
        <dbReference type="PIRSR" id="PIRSR037238-1"/>
    </source>
</evidence>
<keyword evidence="3 8" id="KW-0378">Hydrolase</keyword>
<evidence type="ECO:0000313" key="9">
    <source>
        <dbReference type="Proteomes" id="UP000450676"/>
    </source>
</evidence>
<keyword evidence="4" id="KW-0862">Zinc</keyword>
<accession>A0A7X4HCV9</accession>
<evidence type="ECO:0000256" key="1">
    <source>
        <dbReference type="ARBA" id="ARBA00001947"/>
    </source>
</evidence>
<proteinExistence type="predicted"/>
<evidence type="ECO:0000256" key="6">
    <source>
        <dbReference type="SAM" id="SignalP"/>
    </source>
</evidence>
<dbReference type="InterPro" id="IPR036264">
    <property type="entry name" value="Bact_exopeptidase_dim_dom"/>
</dbReference>
<comment type="cofactor">
    <cofactor evidence="1">
        <name>Zn(2+)</name>
        <dbReference type="ChEBI" id="CHEBI:29105"/>
    </cofactor>
</comment>
<organism evidence="8 9">
    <name type="scientific">Pseudoduganella aquatica</name>
    <dbReference type="NCBI Taxonomy" id="2660641"/>
    <lineage>
        <taxon>Bacteria</taxon>
        <taxon>Pseudomonadati</taxon>
        <taxon>Pseudomonadota</taxon>
        <taxon>Betaproteobacteria</taxon>
        <taxon>Burkholderiales</taxon>
        <taxon>Oxalobacteraceae</taxon>
        <taxon>Telluria group</taxon>
        <taxon>Pseudoduganella</taxon>
    </lineage>
</organism>
<dbReference type="NCBIfam" id="NF004788">
    <property type="entry name" value="PRK06133.1"/>
    <property type="match status" value="1"/>
</dbReference>
<dbReference type="CDD" id="cd03885">
    <property type="entry name" value="M20_CPDG2"/>
    <property type="match status" value="1"/>
</dbReference>
<name>A0A7X4HCV9_9BURK</name>
<dbReference type="Gene3D" id="3.40.630.10">
    <property type="entry name" value="Zn peptidases"/>
    <property type="match status" value="1"/>
</dbReference>
<dbReference type="Proteomes" id="UP000450676">
    <property type="component" value="Unassembled WGS sequence"/>
</dbReference>
<feature type="chain" id="PRO_5030703691" evidence="6">
    <location>
        <begin position="26"/>
        <end position="412"/>
    </location>
</feature>
<evidence type="ECO:0000256" key="3">
    <source>
        <dbReference type="ARBA" id="ARBA00022801"/>
    </source>
</evidence>
<feature type="domain" description="Peptidase M20 dimerisation" evidence="7">
    <location>
        <begin position="214"/>
        <end position="313"/>
    </location>
</feature>
<feature type="active site" description="Proton acceptor" evidence="5">
    <location>
        <position position="177"/>
    </location>
</feature>
<dbReference type="InterPro" id="IPR001261">
    <property type="entry name" value="ArgE/DapE_CS"/>
</dbReference>
<gene>
    <name evidence="8" type="ORF">GTP77_13105</name>
</gene>
<dbReference type="GO" id="GO:0016787">
    <property type="term" value="F:hydrolase activity"/>
    <property type="evidence" value="ECO:0007669"/>
    <property type="project" value="UniProtKB-KW"/>
</dbReference>
<keyword evidence="6" id="KW-0732">Signal</keyword>
<dbReference type="GO" id="GO:0046872">
    <property type="term" value="F:metal ion binding"/>
    <property type="evidence" value="ECO:0007669"/>
    <property type="project" value="UniProtKB-KW"/>
</dbReference>
<evidence type="ECO:0000313" key="8">
    <source>
        <dbReference type="EMBL" id="MYN08272.1"/>
    </source>
</evidence>
<dbReference type="InterPro" id="IPR011650">
    <property type="entry name" value="Peptidase_M20_dimer"/>
</dbReference>
<dbReference type="AlphaFoldDB" id="A0A7X4HCV9"/>